<sequence length="119" mass="14666">MYKYYYFINTTIFIIKINTIEIVKVNNNIFINKYKFIYNNNKNNNSTNKKNKGDNFIFILFINTIRNIYTKNKHYNNTFSPLFVFILFYVIDFSFSKLKILIFNQLYIYVYVYKVLLKY</sequence>
<organism evidence="2">
    <name type="scientific">Plasmodium falciparum Santa Lucia</name>
    <dbReference type="NCBI Taxonomy" id="478859"/>
    <lineage>
        <taxon>Eukaryota</taxon>
        <taxon>Sar</taxon>
        <taxon>Alveolata</taxon>
        <taxon>Apicomplexa</taxon>
        <taxon>Aconoidasida</taxon>
        <taxon>Haemosporida</taxon>
        <taxon>Plasmodiidae</taxon>
        <taxon>Plasmodium</taxon>
        <taxon>Plasmodium (Laverania)</taxon>
    </lineage>
</organism>
<keyword evidence="1" id="KW-0812">Transmembrane</keyword>
<accession>W7G0K2</accession>
<reference evidence="2" key="1">
    <citation type="submission" date="2013-02" db="EMBL/GenBank/DDBJ databases">
        <title>The Genome Sequence of Plasmodium falciparum Santa Lucia.</title>
        <authorList>
            <consortium name="The Broad Institute Genome Sequencing Platform"/>
            <consortium name="The Broad Institute Genome Sequencing Center for Infectious Disease"/>
            <person name="Neafsey D."/>
            <person name="Cheeseman I."/>
            <person name="Volkman S."/>
            <person name="Adams J."/>
            <person name="Walker B."/>
            <person name="Young S.K."/>
            <person name="Zeng Q."/>
            <person name="Gargeya S."/>
            <person name="Fitzgerald M."/>
            <person name="Haas B."/>
            <person name="Abouelleil A."/>
            <person name="Alvarado L."/>
            <person name="Arachchi H.M."/>
            <person name="Berlin A.M."/>
            <person name="Chapman S.B."/>
            <person name="Dewar J."/>
            <person name="Goldberg J."/>
            <person name="Griggs A."/>
            <person name="Gujja S."/>
            <person name="Hansen M."/>
            <person name="Howarth C."/>
            <person name="Imamovic A."/>
            <person name="Larimer J."/>
            <person name="McCowan C."/>
            <person name="Murphy C."/>
            <person name="Neiman D."/>
            <person name="Pearson M."/>
            <person name="Priest M."/>
            <person name="Roberts A."/>
            <person name="Saif S."/>
            <person name="Shea T."/>
            <person name="Sisk P."/>
            <person name="Sykes S."/>
            <person name="Wortman J."/>
            <person name="Nusbaum C."/>
            <person name="Birren B."/>
        </authorList>
    </citation>
    <scope>NUCLEOTIDE SEQUENCE [LARGE SCALE GENOMIC DNA]</scope>
    <source>
        <strain evidence="2">Santa Lucia</strain>
    </source>
</reference>
<dbReference type="AlphaFoldDB" id="W7G0K2"/>
<evidence type="ECO:0000256" key="1">
    <source>
        <dbReference type="SAM" id="Phobius"/>
    </source>
</evidence>
<protein>
    <submittedName>
        <fullName evidence="2">Uncharacterized protein</fullName>
    </submittedName>
</protein>
<dbReference type="EMBL" id="KE123478">
    <property type="protein sequence ID" value="EUT91236.1"/>
    <property type="molecule type" value="Genomic_DNA"/>
</dbReference>
<keyword evidence="1" id="KW-0472">Membrane</keyword>
<keyword evidence="1" id="KW-1133">Transmembrane helix</keyword>
<dbReference type="Proteomes" id="UP000030666">
    <property type="component" value="Unassembled WGS sequence"/>
</dbReference>
<evidence type="ECO:0000313" key="2">
    <source>
        <dbReference type="EMBL" id="EUT91236.1"/>
    </source>
</evidence>
<proteinExistence type="predicted"/>
<feature type="transmembrane region" description="Helical" evidence="1">
    <location>
        <begin position="100"/>
        <end position="117"/>
    </location>
</feature>
<name>W7G0K2_PLAFA</name>
<gene>
    <name evidence="2" type="ORF">PFAG_00834</name>
</gene>
<feature type="transmembrane region" description="Helical" evidence="1">
    <location>
        <begin position="75"/>
        <end position="94"/>
    </location>
</feature>